<organism evidence="2 3">
    <name type="scientific">Candidatus Yanofskybacteria bacterium RIFCSPHIGHO2_01_FULL_44_17</name>
    <dbReference type="NCBI Taxonomy" id="1802668"/>
    <lineage>
        <taxon>Bacteria</taxon>
        <taxon>Candidatus Yanofskyibacteriota</taxon>
    </lineage>
</organism>
<dbReference type="STRING" id="1802668.A2831_02445"/>
<evidence type="ECO:0000313" key="2">
    <source>
        <dbReference type="EMBL" id="OGN03923.1"/>
    </source>
</evidence>
<sequence>MPIPLNEHLRLSPYFVDTDKSPGFNWERYQSRIDDTPENLFNVLVDENTSEFIKSLTQKYIQLSVQGADIARLIRDTVLADIFIGDMPQEITRRLGVDPATAREIANLIVSQLFAPVLEDIKKVHNEKYPGRLPEKFTPLEKGRPEVAEATPSAGRSLTGQAPSSTAKHYQGQDLPESGGNIIDLRNK</sequence>
<feature type="region of interest" description="Disordered" evidence="1">
    <location>
        <begin position="133"/>
        <end position="188"/>
    </location>
</feature>
<dbReference type="AlphaFoldDB" id="A0A1F8ESV5"/>
<accession>A0A1F8ESV5</accession>
<proteinExistence type="predicted"/>
<dbReference type="EMBL" id="MGJI01000028">
    <property type="protein sequence ID" value="OGN03923.1"/>
    <property type="molecule type" value="Genomic_DNA"/>
</dbReference>
<evidence type="ECO:0000313" key="3">
    <source>
        <dbReference type="Proteomes" id="UP000177507"/>
    </source>
</evidence>
<feature type="compositionally biased region" description="Polar residues" evidence="1">
    <location>
        <begin position="154"/>
        <end position="168"/>
    </location>
</feature>
<feature type="compositionally biased region" description="Basic and acidic residues" evidence="1">
    <location>
        <begin position="133"/>
        <end position="147"/>
    </location>
</feature>
<protein>
    <submittedName>
        <fullName evidence="2">Uncharacterized protein</fullName>
    </submittedName>
</protein>
<reference evidence="2 3" key="1">
    <citation type="journal article" date="2016" name="Nat. Commun.">
        <title>Thousands of microbial genomes shed light on interconnected biogeochemical processes in an aquifer system.</title>
        <authorList>
            <person name="Anantharaman K."/>
            <person name="Brown C.T."/>
            <person name="Hug L.A."/>
            <person name="Sharon I."/>
            <person name="Castelle C.J."/>
            <person name="Probst A.J."/>
            <person name="Thomas B.C."/>
            <person name="Singh A."/>
            <person name="Wilkins M.J."/>
            <person name="Karaoz U."/>
            <person name="Brodie E.L."/>
            <person name="Williams K.H."/>
            <person name="Hubbard S.S."/>
            <person name="Banfield J.F."/>
        </authorList>
    </citation>
    <scope>NUCLEOTIDE SEQUENCE [LARGE SCALE GENOMIC DNA]</scope>
</reference>
<evidence type="ECO:0000256" key="1">
    <source>
        <dbReference type="SAM" id="MobiDB-lite"/>
    </source>
</evidence>
<comment type="caution">
    <text evidence="2">The sequence shown here is derived from an EMBL/GenBank/DDBJ whole genome shotgun (WGS) entry which is preliminary data.</text>
</comment>
<name>A0A1F8ESV5_9BACT</name>
<dbReference type="Proteomes" id="UP000177507">
    <property type="component" value="Unassembled WGS sequence"/>
</dbReference>
<gene>
    <name evidence="2" type="ORF">A2831_02445</name>
</gene>